<dbReference type="GO" id="GO:0003729">
    <property type="term" value="F:mRNA binding"/>
    <property type="evidence" value="ECO:0007669"/>
    <property type="project" value="TreeGrafter"/>
</dbReference>
<dbReference type="PANTHER" id="PTHR13389:SF0">
    <property type="entry name" value="PUMILIO HOMOLOG 3"/>
    <property type="match status" value="1"/>
</dbReference>
<protein>
    <submittedName>
        <fullName evidence="3">Putative RNA-binding protein</fullName>
    </submittedName>
</protein>
<dbReference type="Gene3D" id="1.25.10.10">
    <property type="entry name" value="Leucine-rich Repeat Variant"/>
    <property type="match status" value="1"/>
</dbReference>
<keyword evidence="1" id="KW-0677">Repeat</keyword>
<name>G0TSR6_TRYVY</name>
<feature type="compositionally biased region" description="Basic and acidic residues" evidence="2">
    <location>
        <begin position="502"/>
        <end position="513"/>
    </location>
</feature>
<reference evidence="3" key="1">
    <citation type="journal article" date="2012" name="Proc. Natl. Acad. Sci. U.S.A.">
        <title>Antigenic diversity is generated by distinct evolutionary mechanisms in African trypanosome species.</title>
        <authorList>
            <person name="Jackson A.P."/>
            <person name="Berry A."/>
            <person name="Aslett M."/>
            <person name="Allison H.C."/>
            <person name="Burton P."/>
            <person name="Vavrova-Anderson J."/>
            <person name="Brown R."/>
            <person name="Browne H."/>
            <person name="Corton N."/>
            <person name="Hauser H."/>
            <person name="Gamble J."/>
            <person name="Gilderthorp R."/>
            <person name="Marcello L."/>
            <person name="McQuillan J."/>
            <person name="Otto T.D."/>
            <person name="Quail M.A."/>
            <person name="Sanders M.J."/>
            <person name="van Tonder A."/>
            <person name="Ginger M.L."/>
            <person name="Field M.C."/>
            <person name="Barry J.D."/>
            <person name="Hertz-Fowler C."/>
            <person name="Berriman M."/>
        </authorList>
    </citation>
    <scope>NUCLEOTIDE SEQUENCE</scope>
    <source>
        <strain evidence="3">Y486</strain>
    </source>
</reference>
<dbReference type="SMART" id="SM00025">
    <property type="entry name" value="Pumilio"/>
    <property type="match status" value="3"/>
</dbReference>
<evidence type="ECO:0000256" key="2">
    <source>
        <dbReference type="SAM" id="MobiDB-lite"/>
    </source>
</evidence>
<dbReference type="InterPro" id="IPR001313">
    <property type="entry name" value="Pumilio_RNA-bd_rpt"/>
</dbReference>
<dbReference type="GO" id="GO:0006417">
    <property type="term" value="P:regulation of translation"/>
    <property type="evidence" value="ECO:0007669"/>
    <property type="project" value="TreeGrafter"/>
</dbReference>
<feature type="compositionally biased region" description="Basic and acidic residues" evidence="2">
    <location>
        <begin position="448"/>
        <end position="472"/>
    </location>
</feature>
<organism evidence="3">
    <name type="scientific">Trypanosoma vivax (strain Y486)</name>
    <dbReference type="NCBI Taxonomy" id="1055687"/>
    <lineage>
        <taxon>Eukaryota</taxon>
        <taxon>Discoba</taxon>
        <taxon>Euglenozoa</taxon>
        <taxon>Kinetoplastea</taxon>
        <taxon>Metakinetoplastina</taxon>
        <taxon>Trypanosomatida</taxon>
        <taxon>Trypanosomatidae</taxon>
        <taxon>Trypanosoma</taxon>
        <taxon>Duttonella</taxon>
    </lineage>
</organism>
<dbReference type="AlphaFoldDB" id="G0TSR6"/>
<dbReference type="InterPro" id="IPR040059">
    <property type="entry name" value="PUM3"/>
</dbReference>
<dbReference type="InterPro" id="IPR011989">
    <property type="entry name" value="ARM-like"/>
</dbReference>
<evidence type="ECO:0000256" key="1">
    <source>
        <dbReference type="ARBA" id="ARBA00022737"/>
    </source>
</evidence>
<gene>
    <name evidence="3" type="ORF">TVY486_0301810</name>
</gene>
<evidence type="ECO:0000313" key="3">
    <source>
        <dbReference type="EMBL" id="CCC46994.1"/>
    </source>
</evidence>
<dbReference type="SUPFAM" id="SSF48371">
    <property type="entry name" value="ARM repeat"/>
    <property type="match status" value="1"/>
</dbReference>
<feature type="region of interest" description="Disordered" evidence="2">
    <location>
        <begin position="441"/>
        <end position="520"/>
    </location>
</feature>
<proteinExistence type="predicted"/>
<sequence length="520" mass="58403">MVKTNAKKHQARAERLRGLPKSERLVKSALIKKKEGRVLDSAEKHALKMSSEYGEIMRLWEVLRVSTGPANSETGEVKRDTAEKDVVQLKRDRYAHKYPTVDRLLKIIEPKVDTYMKTPRTSRVIQSMIKYASVPQLERILFLISQRVCIVCHRRIRHFVVVALLRHAPHSLFDRVLALIMSGVPTLIRTAFGIEVLHAAYSSSLWKEEVSELCVSLRPHLATLCTTREGAPLASLAFALTEPMKRKEVLRAYSMQLGILSASKYSAPVIARLFDLVYNAKLLRKYVVDDMEAHILQVINSPFGHQIFMHLLTPSRERKEKFLLPNWFQHNLFSKENVRWNRHTWLTHDFEEKEVETCSKSAVQSHLAVLPSIVKKFVEVATVKAADTADASGSGTSVGLNRHYAGLIAREILHVNSTEPDYEKALQLSAADVCVLEKLAHSQGRKRERVEEEKTDAAAKGREGKAKTRKVEGPGVGVSNTSRGATLSEETKGGAATRKSKMLKEGGKPGDGKTKKKPKK</sequence>
<dbReference type="EMBL" id="HE573019">
    <property type="protein sequence ID" value="CCC46994.1"/>
    <property type="molecule type" value="Genomic_DNA"/>
</dbReference>
<accession>G0TSR6</accession>
<dbReference type="GO" id="GO:0005730">
    <property type="term" value="C:nucleolus"/>
    <property type="evidence" value="ECO:0007669"/>
    <property type="project" value="TreeGrafter"/>
</dbReference>
<dbReference type="PANTHER" id="PTHR13389">
    <property type="entry name" value="PUMILIO HOMOLOG 3"/>
    <property type="match status" value="1"/>
</dbReference>
<dbReference type="InterPro" id="IPR016024">
    <property type="entry name" value="ARM-type_fold"/>
</dbReference>